<sequence length="183" mass="20656">MLFHMRFLVSPLFGGACLCHLNIHVLKLYPRGNGIRRWGLWGAIRWRWGRERRAPRMGLAPVGEEEATQDPASLRWVRRWPEGGRWQAGRVTLPGTKSADTVIPGVPAPDCEKEMSVVYPTQFMVFSLQQPRLRPHLQDYLLLTSSPLSSLHPTDSSLLSAAFPVLCASAPNYFNDNTSDKFV</sequence>
<organism evidence="2 3">
    <name type="scientific">Phyllostomus discolor</name>
    <name type="common">pale spear-nosed bat</name>
    <dbReference type="NCBI Taxonomy" id="89673"/>
    <lineage>
        <taxon>Eukaryota</taxon>
        <taxon>Metazoa</taxon>
        <taxon>Chordata</taxon>
        <taxon>Craniata</taxon>
        <taxon>Vertebrata</taxon>
        <taxon>Euteleostomi</taxon>
        <taxon>Mammalia</taxon>
        <taxon>Eutheria</taxon>
        <taxon>Laurasiatheria</taxon>
        <taxon>Chiroptera</taxon>
        <taxon>Yangochiroptera</taxon>
        <taxon>Phyllostomidae</taxon>
        <taxon>Phyllostominae</taxon>
        <taxon>Phyllostomus</taxon>
    </lineage>
</organism>
<evidence type="ECO:0000256" key="1">
    <source>
        <dbReference type="SAM" id="SignalP"/>
    </source>
</evidence>
<gene>
    <name evidence="2" type="ORF">HJG60_008545</name>
</gene>
<dbReference type="AlphaFoldDB" id="A0A834DL71"/>
<evidence type="ECO:0000313" key="3">
    <source>
        <dbReference type="Proteomes" id="UP000664940"/>
    </source>
</evidence>
<dbReference type="PROSITE" id="PS51257">
    <property type="entry name" value="PROKAR_LIPOPROTEIN"/>
    <property type="match status" value="1"/>
</dbReference>
<feature type="signal peptide" evidence="1">
    <location>
        <begin position="1"/>
        <end position="19"/>
    </location>
</feature>
<reference evidence="2 3" key="1">
    <citation type="journal article" date="2020" name="Nature">
        <title>Six reference-quality genomes reveal evolution of bat adaptations.</title>
        <authorList>
            <person name="Jebb D."/>
            <person name="Huang Z."/>
            <person name="Pippel M."/>
            <person name="Hughes G.M."/>
            <person name="Lavrichenko K."/>
            <person name="Devanna P."/>
            <person name="Winkler S."/>
            <person name="Jermiin L.S."/>
            <person name="Skirmuntt E.C."/>
            <person name="Katzourakis A."/>
            <person name="Burkitt-Gray L."/>
            <person name="Ray D.A."/>
            <person name="Sullivan K.A.M."/>
            <person name="Roscito J.G."/>
            <person name="Kirilenko B.M."/>
            <person name="Davalos L.M."/>
            <person name="Corthals A.P."/>
            <person name="Power M.L."/>
            <person name="Jones G."/>
            <person name="Ransome R.D."/>
            <person name="Dechmann D.K.N."/>
            <person name="Locatelli A.G."/>
            <person name="Puechmaille S.J."/>
            <person name="Fedrigo O."/>
            <person name="Jarvis E.D."/>
            <person name="Hiller M."/>
            <person name="Vernes S.C."/>
            <person name="Myers E.W."/>
            <person name="Teeling E.C."/>
        </authorList>
    </citation>
    <scope>NUCLEOTIDE SEQUENCE [LARGE SCALE GENOMIC DNA]</scope>
    <source>
        <strain evidence="2">Bat1K_MPI-CBG_1</strain>
    </source>
</reference>
<name>A0A834DL71_9CHIR</name>
<feature type="chain" id="PRO_5032297297" evidence="1">
    <location>
        <begin position="20"/>
        <end position="183"/>
    </location>
</feature>
<accession>A0A834DL71</accession>
<protein>
    <submittedName>
        <fullName evidence="2">Uncharacterized protein</fullName>
    </submittedName>
</protein>
<dbReference type="EMBL" id="JABVXQ010000012">
    <property type="protein sequence ID" value="KAF6084266.1"/>
    <property type="molecule type" value="Genomic_DNA"/>
</dbReference>
<proteinExistence type="predicted"/>
<dbReference type="Proteomes" id="UP000664940">
    <property type="component" value="Unassembled WGS sequence"/>
</dbReference>
<evidence type="ECO:0000313" key="2">
    <source>
        <dbReference type="EMBL" id="KAF6084266.1"/>
    </source>
</evidence>
<comment type="caution">
    <text evidence="2">The sequence shown here is derived from an EMBL/GenBank/DDBJ whole genome shotgun (WGS) entry which is preliminary data.</text>
</comment>
<keyword evidence="1" id="KW-0732">Signal</keyword>